<proteinExistence type="predicted"/>
<protein>
    <submittedName>
        <fullName evidence="1">Uncharacterized protein</fullName>
    </submittedName>
</protein>
<organism evidence="1 2">
    <name type="scientific">Nocardia gamkensis</name>
    <dbReference type="NCBI Taxonomy" id="352869"/>
    <lineage>
        <taxon>Bacteria</taxon>
        <taxon>Bacillati</taxon>
        <taxon>Actinomycetota</taxon>
        <taxon>Actinomycetes</taxon>
        <taxon>Mycobacteriales</taxon>
        <taxon>Nocardiaceae</taxon>
        <taxon>Nocardia</taxon>
    </lineage>
</organism>
<dbReference type="Proteomes" id="UP000540698">
    <property type="component" value="Unassembled WGS sequence"/>
</dbReference>
<accession>A0A7X6L1W4</accession>
<comment type="caution">
    <text evidence="1">The sequence shown here is derived from an EMBL/GenBank/DDBJ whole genome shotgun (WGS) entry which is preliminary data.</text>
</comment>
<name>A0A7X6L1W4_9NOCA</name>
<keyword evidence="2" id="KW-1185">Reference proteome</keyword>
<dbReference type="AlphaFoldDB" id="A0A7X6L1W4"/>
<dbReference type="RefSeq" id="WP_157113967.1">
    <property type="nucleotide sequence ID" value="NZ_JAAXOS010000004.1"/>
</dbReference>
<evidence type="ECO:0000313" key="1">
    <source>
        <dbReference type="EMBL" id="NKY26325.1"/>
    </source>
</evidence>
<dbReference type="EMBL" id="JAAXOS010000004">
    <property type="protein sequence ID" value="NKY26325.1"/>
    <property type="molecule type" value="Genomic_DNA"/>
</dbReference>
<evidence type="ECO:0000313" key="2">
    <source>
        <dbReference type="Proteomes" id="UP000540698"/>
    </source>
</evidence>
<reference evidence="1 2" key="1">
    <citation type="submission" date="2020-04" db="EMBL/GenBank/DDBJ databases">
        <title>MicrobeNet Type strains.</title>
        <authorList>
            <person name="Nicholson A.C."/>
        </authorList>
    </citation>
    <scope>NUCLEOTIDE SEQUENCE [LARGE SCALE GENOMIC DNA]</scope>
    <source>
        <strain evidence="1 2">DSM 44956</strain>
    </source>
</reference>
<sequence>MIKRSFELARNDAIEALADELEAVNLDSHRERKTPCGPAQHDYGNG</sequence>
<gene>
    <name evidence="1" type="ORF">HGB38_08850</name>
</gene>